<protein>
    <submittedName>
        <fullName evidence="4">Hydrolase TatD</fullName>
    </submittedName>
</protein>
<evidence type="ECO:0000256" key="2">
    <source>
        <dbReference type="ARBA" id="ARBA00022801"/>
    </source>
</evidence>
<dbReference type="STRING" id="1838280.A6M21_04220"/>
<dbReference type="PANTHER" id="PTHR46124:SF2">
    <property type="entry name" value="D-AMINOACYL-TRNA DEACYLASE"/>
    <property type="match status" value="1"/>
</dbReference>
<dbReference type="Gene3D" id="3.20.20.140">
    <property type="entry name" value="Metal-dependent hydrolases"/>
    <property type="match status" value="1"/>
</dbReference>
<evidence type="ECO:0000313" key="4">
    <source>
        <dbReference type="EMBL" id="OAT86151.1"/>
    </source>
</evidence>
<dbReference type="EMBL" id="LYVF01000040">
    <property type="protein sequence ID" value="OAT86151.1"/>
    <property type="molecule type" value="Genomic_DNA"/>
</dbReference>
<accession>A0A1B7LIE0</accession>
<dbReference type="SUPFAM" id="SSF51556">
    <property type="entry name" value="Metallo-dependent hydrolases"/>
    <property type="match status" value="1"/>
</dbReference>
<organism evidence="4 5">
    <name type="scientific">Desulfotomaculum copahuensis</name>
    <dbReference type="NCBI Taxonomy" id="1838280"/>
    <lineage>
        <taxon>Bacteria</taxon>
        <taxon>Bacillati</taxon>
        <taxon>Bacillota</taxon>
        <taxon>Clostridia</taxon>
        <taxon>Eubacteriales</taxon>
        <taxon>Desulfotomaculaceae</taxon>
        <taxon>Desulfotomaculum</taxon>
    </lineage>
</organism>
<feature type="binding site" evidence="3">
    <location>
        <position position="108"/>
    </location>
    <ligand>
        <name>a divalent metal cation</name>
        <dbReference type="ChEBI" id="CHEBI:60240"/>
        <label>2</label>
    </ligand>
</feature>
<feature type="binding site" evidence="3">
    <location>
        <position position="183"/>
    </location>
    <ligand>
        <name>a divalent metal cation</name>
        <dbReference type="ChEBI" id="CHEBI:60240"/>
        <label>1</label>
    </ligand>
</feature>
<dbReference type="GO" id="GO:0046872">
    <property type="term" value="F:metal ion binding"/>
    <property type="evidence" value="ECO:0007669"/>
    <property type="project" value="UniProtKB-KW"/>
</dbReference>
<dbReference type="InterPro" id="IPR001130">
    <property type="entry name" value="TatD-like"/>
</dbReference>
<dbReference type="Proteomes" id="UP000078532">
    <property type="component" value="Unassembled WGS sequence"/>
</dbReference>
<dbReference type="PROSITE" id="PS01091">
    <property type="entry name" value="TATD_3"/>
    <property type="match status" value="1"/>
</dbReference>
<evidence type="ECO:0000256" key="1">
    <source>
        <dbReference type="ARBA" id="ARBA00022723"/>
    </source>
</evidence>
<dbReference type="PIRSF" id="PIRSF005902">
    <property type="entry name" value="DNase_TatD"/>
    <property type="match status" value="1"/>
</dbReference>
<dbReference type="CDD" id="cd01310">
    <property type="entry name" value="TatD_DNAse"/>
    <property type="match status" value="1"/>
</dbReference>
<dbReference type="GO" id="GO:0004536">
    <property type="term" value="F:DNA nuclease activity"/>
    <property type="evidence" value="ECO:0007669"/>
    <property type="project" value="InterPro"/>
</dbReference>
<evidence type="ECO:0000313" key="5">
    <source>
        <dbReference type="Proteomes" id="UP000078532"/>
    </source>
</evidence>
<reference evidence="4 5" key="1">
    <citation type="submission" date="2016-04" db="EMBL/GenBank/DDBJ databases">
        <authorList>
            <person name="Evans L.H."/>
            <person name="Alamgir A."/>
            <person name="Owens N."/>
            <person name="Weber N.D."/>
            <person name="Virtaneva K."/>
            <person name="Barbian K."/>
            <person name="Babar A."/>
            <person name="Rosenke K."/>
        </authorList>
    </citation>
    <scope>NUCLEOTIDE SEQUENCE [LARGE SCALE GENOMIC DNA]</scope>
    <source>
        <strain evidence="4 5">LMa1</strain>
    </source>
</reference>
<proteinExistence type="predicted"/>
<comment type="caution">
    <text evidence="4">The sequence shown here is derived from an EMBL/GenBank/DDBJ whole genome shotgun (WGS) entry which is preliminary data.</text>
</comment>
<dbReference type="InterPro" id="IPR032466">
    <property type="entry name" value="Metal_Hydrolase"/>
</dbReference>
<keyword evidence="5" id="KW-1185">Reference proteome</keyword>
<dbReference type="Pfam" id="PF01026">
    <property type="entry name" value="TatD_DNase"/>
    <property type="match status" value="1"/>
</dbReference>
<evidence type="ECO:0000256" key="3">
    <source>
        <dbReference type="PIRSR" id="PIRSR005902-1"/>
    </source>
</evidence>
<feature type="binding site" evidence="3">
    <location>
        <position position="133"/>
    </location>
    <ligand>
        <name>a divalent metal cation</name>
        <dbReference type="ChEBI" id="CHEBI:60240"/>
        <label>2</label>
    </ligand>
</feature>
<keyword evidence="2 4" id="KW-0378">Hydrolase</keyword>
<dbReference type="InterPro" id="IPR018228">
    <property type="entry name" value="DNase_TatD-rel_CS"/>
</dbReference>
<sequence>MLDRARAAGVVLIINAGYDLPSSRRAVDLAAEYDFIYAAVGVHPHEVAGLPADYLDTVRELSRQAKVVAIGEIGLDYYRDLSPREVQRRVFREQLALAKELNLPVVIHDRDAHGDVLDILRKDGAGPGGGVLHCFAGSLEMAAACLEMGFYISFAGPVTYPNARRPKEVAAAVPLERLLVETDSPYLTPQAHRGKRNEPAYVRYVAEQIAALRGIAPAELARAATANARRVFGLPGEEPEI</sequence>
<dbReference type="GO" id="GO:0016788">
    <property type="term" value="F:hydrolase activity, acting on ester bonds"/>
    <property type="evidence" value="ECO:0007669"/>
    <property type="project" value="InterPro"/>
</dbReference>
<dbReference type="PANTHER" id="PTHR46124">
    <property type="entry name" value="D-AMINOACYL-TRNA DEACYLASE"/>
    <property type="match status" value="1"/>
</dbReference>
<gene>
    <name evidence="4" type="ORF">A6M21_04220</name>
</gene>
<dbReference type="AlphaFoldDB" id="A0A1B7LIE0"/>
<dbReference type="InterPro" id="IPR015991">
    <property type="entry name" value="TatD/YcfH-like"/>
</dbReference>
<keyword evidence="1 3" id="KW-0479">Metal-binding</keyword>
<dbReference type="NCBIfam" id="TIGR00010">
    <property type="entry name" value="YchF/TatD family DNA exonuclease"/>
    <property type="match status" value="1"/>
</dbReference>
<dbReference type="FunFam" id="3.20.20.140:FF:000005">
    <property type="entry name" value="TatD family hydrolase"/>
    <property type="match status" value="1"/>
</dbReference>
<feature type="binding site" evidence="3">
    <location>
        <position position="72"/>
    </location>
    <ligand>
        <name>a divalent metal cation</name>
        <dbReference type="ChEBI" id="CHEBI:60240"/>
        <label>1</label>
    </ligand>
</feature>
<name>A0A1B7LIE0_9FIRM</name>
<dbReference type="GO" id="GO:0005829">
    <property type="term" value="C:cytosol"/>
    <property type="evidence" value="ECO:0007669"/>
    <property type="project" value="TreeGrafter"/>
</dbReference>